<sequence>MVFCKSCARDVPGYRDSDGILSCGKCGRVLKFDNYSTEATFVKNASGQSQMAGRIVRSIEGGNSSRQRLYDKAYDDMIYIKNGLDMGENLAIVDQAMMYYRIAVERNFTKGRRTEQVQAACLYIACRENRKPYLLIDFSNFLRINIYVLGAVFLQLCKVLNLTEHSICQKLLDPSIFIHKYTASLSGGKNKDISDSALTIIASMNRDWMQTGRRPSGLWGAALYIAALSHGLTCSRKDILKLVHVCDATLSKRLVEFENTESGSLTIEEINAKAEELRESSTDQSNFVLKGSSSKELLCQHKGTSRIPYAYGLCKGCYEYFIGFDGGSDPPAFQQAERRRKENLSAMNNNNDSNSVSTMPFLFEKELNSQHADRDEQLLSKKAESTGEAALHLPADDGGYSKLHDDDDMSSKALDESDNFSDIDDAEVDGYLHNEEEAQFKKIIWEEMNREYLEEQAAKEAVAAAAKEAWEAKFKDCPEEMQAARELEAAVAAALAKSKKEKQQKRAAEAKNSVPAQSASEAARQMLTKKRLSSKINYDVLEKLFDEPGSKDPKKLRTESESDTDEKFPQTDDRNDDLGPGNKNEKEEDAEAYKYNNDQYDENVDEAYDYEYDFQEQDGYNYDDT</sequence>
<dbReference type="GO" id="GO:0005634">
    <property type="term" value="C:nucleus"/>
    <property type="evidence" value="ECO:0000318"/>
    <property type="project" value="GO_Central"/>
</dbReference>
<dbReference type="GO" id="GO:0017025">
    <property type="term" value="F:TBP-class protein binding"/>
    <property type="evidence" value="ECO:0007669"/>
    <property type="project" value="InterPro"/>
</dbReference>
<dbReference type="CDD" id="cd20553">
    <property type="entry name" value="CYCLIN_TFIIIB90_rpt1"/>
    <property type="match status" value="1"/>
</dbReference>
<dbReference type="PANTHER" id="PTHR11618:SF4">
    <property type="entry name" value="TRANSCRIPTION FACTOR IIIB 90 KDA SUBUNIT"/>
    <property type="match status" value="1"/>
</dbReference>
<dbReference type="InParanoid" id="B9SI57"/>
<organism evidence="12 13">
    <name type="scientific">Ricinus communis</name>
    <name type="common">Castor bean</name>
    <dbReference type="NCBI Taxonomy" id="3988"/>
    <lineage>
        <taxon>Eukaryota</taxon>
        <taxon>Viridiplantae</taxon>
        <taxon>Streptophyta</taxon>
        <taxon>Embryophyta</taxon>
        <taxon>Tracheophyta</taxon>
        <taxon>Spermatophyta</taxon>
        <taxon>Magnoliopsida</taxon>
        <taxon>eudicotyledons</taxon>
        <taxon>Gunneridae</taxon>
        <taxon>Pentapetalae</taxon>
        <taxon>rosids</taxon>
        <taxon>fabids</taxon>
        <taxon>Malpighiales</taxon>
        <taxon>Euphorbiaceae</taxon>
        <taxon>Acalyphoideae</taxon>
        <taxon>Acalypheae</taxon>
        <taxon>Ricinus</taxon>
    </lineage>
</organism>
<feature type="compositionally biased region" description="Basic and acidic residues" evidence="9">
    <location>
        <begin position="543"/>
        <end position="577"/>
    </location>
</feature>
<evidence type="ECO:0000256" key="2">
    <source>
        <dbReference type="ARBA" id="ARBA00010857"/>
    </source>
</evidence>
<dbReference type="Pfam" id="PF07741">
    <property type="entry name" value="BRF1"/>
    <property type="match status" value="1"/>
</dbReference>
<keyword evidence="4" id="KW-0863">Zinc-finger</keyword>
<gene>
    <name evidence="12" type="ORF">RCOM_1320990</name>
</gene>
<dbReference type="GO" id="GO:0006383">
    <property type="term" value="P:transcription by RNA polymerase III"/>
    <property type="evidence" value="ECO:0000318"/>
    <property type="project" value="GO_Central"/>
</dbReference>
<keyword evidence="6" id="KW-0805">Transcription regulation</keyword>
<dbReference type="GO" id="GO:0003743">
    <property type="term" value="F:translation initiation factor activity"/>
    <property type="evidence" value="ECO:0007669"/>
    <property type="project" value="UniProtKB-KW"/>
</dbReference>
<evidence type="ECO:0000256" key="4">
    <source>
        <dbReference type="ARBA" id="ARBA00022771"/>
    </source>
</evidence>
<dbReference type="GO" id="GO:0006352">
    <property type="term" value="P:DNA-templated transcription initiation"/>
    <property type="evidence" value="ECO:0000318"/>
    <property type="project" value="GO_Central"/>
</dbReference>
<dbReference type="FunFam" id="1.10.472.10:FF:000066">
    <property type="entry name" value="Transcription factor IIIB subunit"/>
    <property type="match status" value="1"/>
</dbReference>
<dbReference type="CDD" id="cd20554">
    <property type="entry name" value="CYCLIN_TFIIIB90_rpt2"/>
    <property type="match status" value="1"/>
</dbReference>
<evidence type="ECO:0000256" key="6">
    <source>
        <dbReference type="ARBA" id="ARBA00023015"/>
    </source>
</evidence>
<evidence type="ECO:0000256" key="1">
    <source>
        <dbReference type="ARBA" id="ARBA00004123"/>
    </source>
</evidence>
<proteinExistence type="inferred from homology"/>
<dbReference type="InterPro" id="IPR036915">
    <property type="entry name" value="Cyclin-like_sf"/>
</dbReference>
<evidence type="ECO:0000256" key="3">
    <source>
        <dbReference type="ARBA" id="ARBA00022723"/>
    </source>
</evidence>
<evidence type="ECO:0000259" key="10">
    <source>
        <dbReference type="Pfam" id="PF00382"/>
    </source>
</evidence>
<dbReference type="Gene3D" id="1.20.5.650">
    <property type="entry name" value="Single helix bin"/>
    <property type="match status" value="1"/>
</dbReference>
<keyword evidence="5" id="KW-0862">Zinc</keyword>
<dbReference type="PANTHER" id="PTHR11618">
    <property type="entry name" value="TRANSCRIPTION INITIATION FACTOR IIB-RELATED"/>
    <property type="match status" value="1"/>
</dbReference>
<dbReference type="GO" id="GO:0070897">
    <property type="term" value="P:transcription preinitiation complex assembly"/>
    <property type="evidence" value="ECO:0007669"/>
    <property type="project" value="InterPro"/>
</dbReference>
<keyword evidence="7" id="KW-0804">Transcription</keyword>
<dbReference type="InterPro" id="IPR000812">
    <property type="entry name" value="TFIIB"/>
</dbReference>
<evidence type="ECO:0000313" key="12">
    <source>
        <dbReference type="EMBL" id="EEF36659.1"/>
    </source>
</evidence>
<comment type="similarity">
    <text evidence="2">Belongs to the TFIIB family.</text>
</comment>
<dbReference type="SUPFAM" id="SSF47954">
    <property type="entry name" value="Cyclin-like"/>
    <property type="match status" value="2"/>
</dbReference>
<keyword evidence="8" id="KW-0539">Nucleus</keyword>
<name>B9SI57_RICCO</name>
<dbReference type="FunCoup" id="B9SI57">
    <property type="interactions" value="2425"/>
</dbReference>
<evidence type="ECO:0000256" key="7">
    <source>
        <dbReference type="ARBA" id="ARBA00023163"/>
    </source>
</evidence>
<feature type="compositionally biased region" description="Basic and acidic residues" evidence="9">
    <location>
        <begin position="402"/>
        <end position="415"/>
    </location>
</feature>
<dbReference type="PRINTS" id="PR00685">
    <property type="entry name" value="TIFACTORIIB"/>
</dbReference>
<evidence type="ECO:0000256" key="9">
    <source>
        <dbReference type="SAM" id="MobiDB-lite"/>
    </source>
</evidence>
<keyword evidence="13" id="KW-1185">Reference proteome</keyword>
<dbReference type="FunFam" id="1.20.5.650:FF:000002">
    <property type="entry name" value="Cyclin/Brf1-like TBP-binding protein"/>
    <property type="match status" value="1"/>
</dbReference>
<dbReference type="EMBL" id="EQ973969">
    <property type="protein sequence ID" value="EEF36659.1"/>
    <property type="molecule type" value="Genomic_DNA"/>
</dbReference>
<feature type="domain" description="Brf1 TBP-binding" evidence="11">
    <location>
        <begin position="421"/>
        <end position="546"/>
    </location>
</feature>
<dbReference type="AlphaFoldDB" id="B9SI57"/>
<dbReference type="GO" id="GO:0000995">
    <property type="term" value="F:RNA polymerase III general transcription initiation factor activity"/>
    <property type="evidence" value="ECO:0000318"/>
    <property type="project" value="GO_Central"/>
</dbReference>
<reference evidence="13" key="1">
    <citation type="journal article" date="2010" name="Nat. Biotechnol.">
        <title>Draft genome sequence of the oilseed species Ricinus communis.</title>
        <authorList>
            <person name="Chan A.P."/>
            <person name="Crabtree J."/>
            <person name="Zhao Q."/>
            <person name="Lorenzi H."/>
            <person name="Orvis J."/>
            <person name="Puiu D."/>
            <person name="Melake-Berhan A."/>
            <person name="Jones K.M."/>
            <person name="Redman J."/>
            <person name="Chen G."/>
            <person name="Cahoon E.B."/>
            <person name="Gedil M."/>
            <person name="Stanke M."/>
            <person name="Haas B.J."/>
            <person name="Wortman J.R."/>
            <person name="Fraser-Liggett C.M."/>
            <person name="Ravel J."/>
            <person name="Rabinowicz P.D."/>
        </authorList>
    </citation>
    <scope>NUCLEOTIDE SEQUENCE [LARGE SCALE GENOMIC DNA]</scope>
    <source>
        <strain evidence="13">cv. Hale</strain>
    </source>
</reference>
<protein>
    <submittedName>
        <fullName evidence="12">Transcription initiation factor brf1, putative</fullName>
    </submittedName>
</protein>
<dbReference type="GO" id="GO:0097550">
    <property type="term" value="C:transcription preinitiation complex"/>
    <property type="evidence" value="ECO:0000318"/>
    <property type="project" value="GO_Central"/>
</dbReference>
<dbReference type="FunFam" id="1.10.472.10:FF:000007">
    <property type="entry name" value="Transcription factor IIIB 90 kDa subunit"/>
    <property type="match status" value="1"/>
</dbReference>
<accession>B9SI57</accession>
<dbReference type="Pfam" id="PF00382">
    <property type="entry name" value="TFIIB"/>
    <property type="match status" value="2"/>
</dbReference>
<keyword evidence="3" id="KW-0479">Metal-binding</keyword>
<evidence type="ECO:0000256" key="5">
    <source>
        <dbReference type="ARBA" id="ARBA00022833"/>
    </source>
</evidence>
<dbReference type="Gene3D" id="1.10.472.10">
    <property type="entry name" value="Cyclin-like"/>
    <property type="match status" value="2"/>
</dbReference>
<feature type="domain" description="Transcription factor TFIIB cyclin-like" evidence="10">
    <location>
        <begin position="169"/>
        <end position="259"/>
    </location>
</feature>
<dbReference type="InterPro" id="IPR013150">
    <property type="entry name" value="TFIIB_cyclin"/>
</dbReference>
<dbReference type="GO" id="GO:0000126">
    <property type="term" value="C:transcription factor TFIIIB complex"/>
    <property type="evidence" value="ECO:0000318"/>
    <property type="project" value="GO_Central"/>
</dbReference>
<feature type="compositionally biased region" description="Acidic residues" evidence="9">
    <location>
        <begin position="599"/>
        <end position="625"/>
    </location>
</feature>
<dbReference type="GO" id="GO:0008270">
    <property type="term" value="F:zinc ion binding"/>
    <property type="evidence" value="ECO:0007669"/>
    <property type="project" value="UniProtKB-KW"/>
</dbReference>
<evidence type="ECO:0000259" key="11">
    <source>
        <dbReference type="Pfam" id="PF07741"/>
    </source>
</evidence>
<dbReference type="Proteomes" id="UP000008311">
    <property type="component" value="Unassembled WGS sequence"/>
</dbReference>
<dbReference type="InterPro" id="IPR011665">
    <property type="entry name" value="BRF1_TBP-bd_dom"/>
</dbReference>
<feature type="region of interest" description="Disordered" evidence="9">
    <location>
        <begin position="386"/>
        <end position="417"/>
    </location>
</feature>
<evidence type="ECO:0000313" key="13">
    <source>
        <dbReference type="Proteomes" id="UP000008311"/>
    </source>
</evidence>
<feature type="domain" description="Transcription factor TFIIB cyclin-like" evidence="10">
    <location>
        <begin position="74"/>
        <end position="157"/>
    </location>
</feature>
<feature type="region of interest" description="Disordered" evidence="9">
    <location>
        <begin position="543"/>
        <end position="625"/>
    </location>
</feature>
<dbReference type="STRING" id="3988.B9SI57"/>
<comment type="subcellular location">
    <subcellularLocation>
        <location evidence="1">Nucleus</location>
    </subcellularLocation>
</comment>
<dbReference type="eggNOG" id="KOG1598">
    <property type="taxonomic scope" value="Eukaryota"/>
</dbReference>
<feature type="region of interest" description="Disordered" evidence="9">
    <location>
        <begin position="494"/>
        <end position="528"/>
    </location>
</feature>
<evidence type="ECO:0000256" key="8">
    <source>
        <dbReference type="ARBA" id="ARBA00023242"/>
    </source>
</evidence>
<dbReference type="GO" id="GO:0001006">
    <property type="term" value="F:RNA polymerase III type 3 promoter sequence-specific DNA binding"/>
    <property type="evidence" value="ECO:0000318"/>
    <property type="project" value="GO_Central"/>
</dbReference>